<evidence type="ECO:0000313" key="1">
    <source>
        <dbReference type="EMBL" id="CAI9721178.1"/>
    </source>
</evidence>
<protein>
    <submittedName>
        <fullName evidence="1">Uncharacterized protein</fullName>
    </submittedName>
</protein>
<dbReference type="AlphaFoldDB" id="A0AA36F3F8"/>
<keyword evidence="2" id="KW-1185">Reference proteome</keyword>
<reference evidence="1" key="1">
    <citation type="submission" date="2023-08" db="EMBL/GenBank/DDBJ databases">
        <authorList>
            <person name="Alioto T."/>
            <person name="Alioto T."/>
            <person name="Gomez Garrido J."/>
        </authorList>
    </citation>
    <scope>NUCLEOTIDE SEQUENCE</scope>
</reference>
<name>A0AA36F3F8_OCTVU</name>
<organism evidence="1 2">
    <name type="scientific">Octopus vulgaris</name>
    <name type="common">Common octopus</name>
    <dbReference type="NCBI Taxonomy" id="6645"/>
    <lineage>
        <taxon>Eukaryota</taxon>
        <taxon>Metazoa</taxon>
        <taxon>Spiralia</taxon>
        <taxon>Lophotrochozoa</taxon>
        <taxon>Mollusca</taxon>
        <taxon>Cephalopoda</taxon>
        <taxon>Coleoidea</taxon>
        <taxon>Octopodiformes</taxon>
        <taxon>Octopoda</taxon>
        <taxon>Incirrata</taxon>
        <taxon>Octopodidae</taxon>
        <taxon>Octopus</taxon>
    </lineage>
</organism>
<evidence type="ECO:0000313" key="2">
    <source>
        <dbReference type="Proteomes" id="UP001162480"/>
    </source>
</evidence>
<proteinExistence type="predicted"/>
<gene>
    <name evidence="1" type="ORF">OCTVUL_1B003624</name>
</gene>
<accession>A0AA36F3F8</accession>
<sequence length="74" mass="8431">MKEEKCLNSVMRRKVKEIGKKPEEIGDRFLKEEEMGFHCDLLLSPPRSWITASDDLAMAAYKSASSSSHQFSHS</sequence>
<dbReference type="EMBL" id="OX597817">
    <property type="protein sequence ID" value="CAI9721178.1"/>
    <property type="molecule type" value="Genomic_DNA"/>
</dbReference>
<dbReference type="Proteomes" id="UP001162480">
    <property type="component" value="Chromosome 4"/>
</dbReference>